<gene>
    <name evidence="1" type="ORF">OIU79_028134</name>
</gene>
<reference evidence="1" key="2">
    <citation type="journal article" date="2023" name="Int. J. Mol. Sci.">
        <title>De Novo Assembly and Annotation of 11 Diverse Shrub Willow (Salix) Genomes Reveals Novel Gene Organization in Sex-Linked Regions.</title>
        <authorList>
            <person name="Hyden B."/>
            <person name="Feng K."/>
            <person name="Yates T.B."/>
            <person name="Jawdy S."/>
            <person name="Cereghino C."/>
            <person name="Smart L.B."/>
            <person name="Muchero W."/>
        </authorList>
    </citation>
    <scope>NUCLEOTIDE SEQUENCE</scope>
    <source>
        <tissue evidence="1">Shoot tip</tissue>
    </source>
</reference>
<accession>A0A9Q0VWI4</accession>
<sequence>MYQSADKREPCFLPIIATPYTTLNTPKKNVVLTPLNQLQGYINSNYLGWIWEGLEMGGQQKWFFQSQQQQIIIFPVTIAEARQCPPSAAVVQLLRCSGPAIKAYVFLHNIEWQPRAAAGSSATIVDDINSSSSSEQQKPSV</sequence>
<evidence type="ECO:0000313" key="1">
    <source>
        <dbReference type="EMBL" id="KAJ6755661.1"/>
    </source>
</evidence>
<dbReference type="Proteomes" id="UP001151532">
    <property type="component" value="Chromosome 16"/>
</dbReference>
<name>A0A9Q0VWI4_SALPP</name>
<evidence type="ECO:0000313" key="2">
    <source>
        <dbReference type="Proteomes" id="UP001151532"/>
    </source>
</evidence>
<proteinExistence type="predicted"/>
<keyword evidence="2" id="KW-1185">Reference proteome</keyword>
<protein>
    <submittedName>
        <fullName evidence="1">Uncharacterized protein</fullName>
    </submittedName>
</protein>
<reference evidence="1" key="1">
    <citation type="submission" date="2022-11" db="EMBL/GenBank/DDBJ databases">
        <authorList>
            <person name="Hyden B.L."/>
            <person name="Feng K."/>
            <person name="Yates T."/>
            <person name="Jawdy S."/>
            <person name="Smart L.B."/>
            <person name="Muchero W."/>
        </authorList>
    </citation>
    <scope>NUCLEOTIDE SEQUENCE</scope>
    <source>
        <tissue evidence="1">Shoot tip</tissue>
    </source>
</reference>
<comment type="caution">
    <text evidence="1">The sequence shown here is derived from an EMBL/GenBank/DDBJ whole genome shotgun (WGS) entry which is preliminary data.</text>
</comment>
<organism evidence="1 2">
    <name type="scientific">Salix purpurea</name>
    <name type="common">Purple osier willow</name>
    <dbReference type="NCBI Taxonomy" id="77065"/>
    <lineage>
        <taxon>Eukaryota</taxon>
        <taxon>Viridiplantae</taxon>
        <taxon>Streptophyta</taxon>
        <taxon>Embryophyta</taxon>
        <taxon>Tracheophyta</taxon>
        <taxon>Spermatophyta</taxon>
        <taxon>Magnoliopsida</taxon>
        <taxon>eudicotyledons</taxon>
        <taxon>Gunneridae</taxon>
        <taxon>Pentapetalae</taxon>
        <taxon>rosids</taxon>
        <taxon>fabids</taxon>
        <taxon>Malpighiales</taxon>
        <taxon>Salicaceae</taxon>
        <taxon>Saliceae</taxon>
        <taxon>Salix</taxon>
    </lineage>
</organism>
<dbReference type="AlphaFoldDB" id="A0A9Q0VWI4"/>
<dbReference type="EMBL" id="JAPFFK010000007">
    <property type="protein sequence ID" value="KAJ6755661.1"/>
    <property type="molecule type" value="Genomic_DNA"/>
</dbReference>